<dbReference type="Proteomes" id="UP001151760">
    <property type="component" value="Unassembled WGS sequence"/>
</dbReference>
<evidence type="ECO:0000256" key="1">
    <source>
        <dbReference type="SAM" id="MobiDB-lite"/>
    </source>
</evidence>
<gene>
    <name evidence="3" type="ORF">Tco_0890630</name>
</gene>
<dbReference type="Pfam" id="PF07727">
    <property type="entry name" value="RVT_2"/>
    <property type="match status" value="1"/>
</dbReference>
<feature type="domain" description="Reverse transcriptase Ty1/copia-type" evidence="2">
    <location>
        <begin position="32"/>
        <end position="137"/>
    </location>
</feature>
<protein>
    <submittedName>
        <fullName evidence="3">Uncharacterized mitochondrial protein-like protein</fullName>
    </submittedName>
</protein>
<dbReference type="SUPFAM" id="SSF56672">
    <property type="entry name" value="DNA/RNA polymerases"/>
    <property type="match status" value="1"/>
</dbReference>
<reference evidence="3" key="1">
    <citation type="journal article" date="2022" name="Int. J. Mol. Sci.">
        <title>Draft Genome of Tanacetum Coccineum: Genomic Comparison of Closely Related Tanacetum-Family Plants.</title>
        <authorList>
            <person name="Yamashiro T."/>
            <person name="Shiraishi A."/>
            <person name="Nakayama K."/>
            <person name="Satake H."/>
        </authorList>
    </citation>
    <scope>NUCLEOTIDE SEQUENCE</scope>
</reference>
<feature type="region of interest" description="Disordered" evidence="1">
    <location>
        <begin position="355"/>
        <end position="426"/>
    </location>
</feature>
<proteinExistence type="predicted"/>
<evidence type="ECO:0000259" key="2">
    <source>
        <dbReference type="Pfam" id="PF07727"/>
    </source>
</evidence>
<reference evidence="3" key="2">
    <citation type="submission" date="2022-01" db="EMBL/GenBank/DDBJ databases">
        <authorList>
            <person name="Yamashiro T."/>
            <person name="Shiraishi A."/>
            <person name="Satake H."/>
            <person name="Nakayama K."/>
        </authorList>
    </citation>
    <scope>NUCLEOTIDE SEQUENCE</scope>
</reference>
<sequence length="426" mass="47011">MDVKNAFLNGDLNEEVYMKPPHGVPPQSGEVFVTSLGFVSSHHDSTLFVKRLSIGRIFLSLYVDDMIITGDDYNELESLKAELSHRFVMKYLGLLCYFLGSKVAISPKGYLLSQSKYIVDLFDRARMTDNKIGDIPIDVKAKYTPIDGDHLPYPKLRAYCDADWASDYVTRKSTTGFYVFLGVIPGRVLVTPGSVVVTPGSYSYYYCDHWTLGFETMFLDNCICHCDLEQTSSTTPVTTLPLPSVSTIPTAPLPQIITPIPTPTITTDAPTITTAVSESDALSIVQLRVAKLEKDVSKLKKIDISAEALAALKTQVPSVIDNYLRFKVGDIFQKELKKHTLALIEDENAMDKGVADISKKTKRRRTKESESSKKPSTTKETPKGKAPSKGSKTGKSASAKEPVEEPIVEVVMDDAGDYVVNDDDQP</sequence>
<dbReference type="EMBL" id="BQNB010013825">
    <property type="protein sequence ID" value="GJT20693.1"/>
    <property type="molecule type" value="Genomic_DNA"/>
</dbReference>
<dbReference type="InterPro" id="IPR043502">
    <property type="entry name" value="DNA/RNA_pol_sf"/>
</dbReference>
<evidence type="ECO:0000313" key="3">
    <source>
        <dbReference type="EMBL" id="GJT20693.1"/>
    </source>
</evidence>
<dbReference type="InterPro" id="IPR013103">
    <property type="entry name" value="RVT_2"/>
</dbReference>
<name>A0ABQ5C273_9ASTR</name>
<organism evidence="3 4">
    <name type="scientific">Tanacetum coccineum</name>
    <dbReference type="NCBI Taxonomy" id="301880"/>
    <lineage>
        <taxon>Eukaryota</taxon>
        <taxon>Viridiplantae</taxon>
        <taxon>Streptophyta</taxon>
        <taxon>Embryophyta</taxon>
        <taxon>Tracheophyta</taxon>
        <taxon>Spermatophyta</taxon>
        <taxon>Magnoliopsida</taxon>
        <taxon>eudicotyledons</taxon>
        <taxon>Gunneridae</taxon>
        <taxon>Pentapetalae</taxon>
        <taxon>asterids</taxon>
        <taxon>campanulids</taxon>
        <taxon>Asterales</taxon>
        <taxon>Asteraceae</taxon>
        <taxon>Asteroideae</taxon>
        <taxon>Anthemideae</taxon>
        <taxon>Anthemidinae</taxon>
        <taxon>Tanacetum</taxon>
    </lineage>
</organism>
<accession>A0ABQ5C273</accession>
<keyword evidence="4" id="KW-1185">Reference proteome</keyword>
<feature type="compositionally biased region" description="Acidic residues" evidence="1">
    <location>
        <begin position="404"/>
        <end position="426"/>
    </location>
</feature>
<evidence type="ECO:0000313" key="4">
    <source>
        <dbReference type="Proteomes" id="UP001151760"/>
    </source>
</evidence>
<comment type="caution">
    <text evidence="3">The sequence shown here is derived from an EMBL/GenBank/DDBJ whole genome shotgun (WGS) entry which is preliminary data.</text>
</comment>
<feature type="compositionally biased region" description="Low complexity" evidence="1">
    <location>
        <begin position="374"/>
        <end position="400"/>
    </location>
</feature>